<accession>A0A1I1IGR6</accession>
<proteinExistence type="predicted"/>
<feature type="signal peptide" evidence="1">
    <location>
        <begin position="1"/>
        <end position="26"/>
    </location>
</feature>
<reference evidence="2 3" key="1">
    <citation type="submission" date="2016-10" db="EMBL/GenBank/DDBJ databases">
        <authorList>
            <person name="de Groot N.N."/>
        </authorList>
    </citation>
    <scope>NUCLEOTIDE SEQUENCE [LARGE SCALE GENOMIC DNA]</scope>
    <source>
        <strain evidence="2 3">AR67</strain>
    </source>
</reference>
<evidence type="ECO:0000313" key="3">
    <source>
        <dbReference type="Proteomes" id="UP000182192"/>
    </source>
</evidence>
<sequence length="43" mass="4370">MKNNKKIISGLTALALACGLSLPASASLNTGDSRAYRGTGYLA</sequence>
<dbReference type="AlphaFoldDB" id="A0A1I1IGR6"/>
<keyword evidence="1" id="KW-0732">Signal</keyword>
<dbReference type="EMBL" id="FOKQ01000011">
    <property type="protein sequence ID" value="SFC35456.1"/>
    <property type="molecule type" value="Genomic_DNA"/>
</dbReference>
<feature type="chain" id="PRO_5010224099" evidence="1">
    <location>
        <begin position="27"/>
        <end position="43"/>
    </location>
</feature>
<dbReference type="PROSITE" id="PS51257">
    <property type="entry name" value="PROKAR_LIPOPROTEIN"/>
    <property type="match status" value="1"/>
</dbReference>
<evidence type="ECO:0000313" key="2">
    <source>
        <dbReference type="EMBL" id="SFC35456.1"/>
    </source>
</evidence>
<evidence type="ECO:0000256" key="1">
    <source>
        <dbReference type="SAM" id="SignalP"/>
    </source>
</evidence>
<organism evidence="2 3">
    <name type="scientific">Ruminococcus albus</name>
    <dbReference type="NCBI Taxonomy" id="1264"/>
    <lineage>
        <taxon>Bacteria</taxon>
        <taxon>Bacillati</taxon>
        <taxon>Bacillota</taxon>
        <taxon>Clostridia</taxon>
        <taxon>Eubacteriales</taxon>
        <taxon>Oscillospiraceae</taxon>
        <taxon>Ruminococcus</taxon>
    </lineage>
</organism>
<gene>
    <name evidence="2" type="ORF">SAMN02910406_01584</name>
</gene>
<protein>
    <submittedName>
        <fullName evidence="2">Uncharacterized protein</fullName>
    </submittedName>
</protein>
<name>A0A1I1IGR6_RUMAL</name>
<dbReference type="RefSeq" id="WP_278287615.1">
    <property type="nucleotide sequence ID" value="NZ_FOKQ01000011.1"/>
</dbReference>
<dbReference type="Proteomes" id="UP000182192">
    <property type="component" value="Unassembled WGS sequence"/>
</dbReference>